<dbReference type="AlphaFoldDB" id="A0A0J7XVN4"/>
<keyword evidence="1" id="KW-1133">Transmembrane helix</keyword>
<keyword evidence="3" id="KW-1185">Reference proteome</keyword>
<keyword evidence="1" id="KW-0812">Transmembrane</keyword>
<dbReference type="PATRIC" id="fig|1114963.3.peg.2664"/>
<feature type="transmembrane region" description="Helical" evidence="1">
    <location>
        <begin position="122"/>
        <end position="142"/>
    </location>
</feature>
<accession>A0A0J7XVN4</accession>
<comment type="caution">
    <text evidence="2">The sequence shown here is derived from an EMBL/GenBank/DDBJ whole genome shotgun (WGS) entry which is preliminary data.</text>
</comment>
<sequence length="143" mass="15338">MSQRLTQQEIRTLAVAVVPGLAGRARTRVDRNFGLPTRLYVGTVGLYLAFIGVMITVFMNPELGIPAVIFAGFVLMAFGLAGLWTKMQPHNDTAPLSWSQFAARGIDTLSGRLTAREAAVQVLTLPVLILGWGLAVAVIVAFA</sequence>
<organism evidence="2 3">
    <name type="scientific">Novosphingobium barchaimii LL02</name>
    <dbReference type="NCBI Taxonomy" id="1114963"/>
    <lineage>
        <taxon>Bacteria</taxon>
        <taxon>Pseudomonadati</taxon>
        <taxon>Pseudomonadota</taxon>
        <taxon>Alphaproteobacteria</taxon>
        <taxon>Sphingomonadales</taxon>
        <taxon>Sphingomonadaceae</taxon>
        <taxon>Novosphingobium</taxon>
    </lineage>
</organism>
<evidence type="ECO:0000256" key="1">
    <source>
        <dbReference type="SAM" id="Phobius"/>
    </source>
</evidence>
<keyword evidence="1" id="KW-0472">Membrane</keyword>
<dbReference type="EMBL" id="JACU01000005">
    <property type="protein sequence ID" value="KMS55158.1"/>
    <property type="molecule type" value="Genomic_DNA"/>
</dbReference>
<protein>
    <submittedName>
        <fullName evidence="2">Uncharacterized protein</fullName>
    </submittedName>
</protein>
<reference evidence="2 3" key="1">
    <citation type="journal article" date="2015" name="G3 (Bethesda)">
        <title>Insights into Ongoing Evolution of the Hexachlorocyclohexane Catabolic Pathway from Comparative Genomics of Ten Sphingomonadaceae Strains.</title>
        <authorList>
            <person name="Pearce S.L."/>
            <person name="Oakeshott J.G."/>
            <person name="Pandey G."/>
        </authorList>
    </citation>
    <scope>NUCLEOTIDE SEQUENCE [LARGE SCALE GENOMIC DNA]</scope>
    <source>
        <strain evidence="2 3">LL02</strain>
    </source>
</reference>
<gene>
    <name evidence="2" type="ORF">V474_19135</name>
</gene>
<dbReference type="OrthoDB" id="7391283at2"/>
<evidence type="ECO:0000313" key="2">
    <source>
        <dbReference type="EMBL" id="KMS55158.1"/>
    </source>
</evidence>
<evidence type="ECO:0000313" key="3">
    <source>
        <dbReference type="Proteomes" id="UP000052268"/>
    </source>
</evidence>
<dbReference type="Proteomes" id="UP000052268">
    <property type="component" value="Unassembled WGS sequence"/>
</dbReference>
<name>A0A0J7XVN4_9SPHN</name>
<proteinExistence type="predicted"/>
<feature type="transmembrane region" description="Helical" evidence="1">
    <location>
        <begin position="39"/>
        <end position="59"/>
    </location>
</feature>
<feature type="transmembrane region" description="Helical" evidence="1">
    <location>
        <begin position="65"/>
        <end position="84"/>
    </location>
</feature>
<dbReference type="RefSeq" id="WP_059151842.1">
    <property type="nucleotide sequence ID" value="NZ_KQ130454.1"/>
</dbReference>